<name>A0A139QR79_STROR</name>
<reference evidence="1 2" key="1">
    <citation type="submission" date="2016-01" db="EMBL/GenBank/DDBJ databases">
        <title>Highly variable Streptococcus oralis are common among viridans streptococci isolated from primates.</title>
        <authorList>
            <person name="Denapaite D."/>
            <person name="Rieger M."/>
            <person name="Koendgen S."/>
            <person name="Brueckner R."/>
            <person name="Ochigava I."/>
            <person name="Kappeler P."/>
            <person name="Maetz-Rensing K."/>
            <person name="Leendertz F."/>
            <person name="Hakenbeck R."/>
        </authorList>
    </citation>
    <scope>NUCLEOTIDE SEQUENCE [LARGE SCALE GENOMIC DNA]</scope>
    <source>
        <strain evidence="1 2">DD24</strain>
    </source>
</reference>
<protein>
    <submittedName>
        <fullName evidence="1">Phage replicative DNA helicase, repA</fullName>
    </submittedName>
</protein>
<organism evidence="1 2">
    <name type="scientific">Streptococcus oralis</name>
    <dbReference type="NCBI Taxonomy" id="1303"/>
    <lineage>
        <taxon>Bacteria</taxon>
        <taxon>Bacillati</taxon>
        <taxon>Bacillota</taxon>
        <taxon>Bacilli</taxon>
        <taxon>Lactobacillales</taxon>
        <taxon>Streptococcaceae</taxon>
        <taxon>Streptococcus</taxon>
    </lineage>
</organism>
<comment type="caution">
    <text evidence="1">The sequence shown here is derived from an EMBL/GenBank/DDBJ whole genome shotgun (WGS) entry which is preliminary data.</text>
</comment>
<keyword evidence="1" id="KW-0067">ATP-binding</keyword>
<dbReference type="Gene3D" id="3.40.50.300">
    <property type="entry name" value="P-loop containing nucleotide triphosphate hydrolases"/>
    <property type="match status" value="1"/>
</dbReference>
<evidence type="ECO:0000313" key="1">
    <source>
        <dbReference type="EMBL" id="KXU05024.1"/>
    </source>
</evidence>
<dbReference type="AlphaFoldDB" id="A0A139QR79"/>
<dbReference type="InterPro" id="IPR027417">
    <property type="entry name" value="P-loop_NTPase"/>
</dbReference>
<accession>A0A139QR79</accession>
<sequence>MTEIKKLGQVPAETIGPSASILTGLLRRGQVLGISAPRRSLKTSVVISLALSLAQGSNWLEWKSKRAFNVLYINTNHKENDCFSKFMQIAQLLEVEQKDLDNISILTLPKSTALEDLAKVVKDKVPNNVFQVVIIDSIDNLKLLQFGGSLGDYLQQINQHVGGGLIYTQSHRDRPKGTTESSDFAQWSESLAHCDSLLEFFKMELDPELLRLERLEAVWDLAKNVMTTHNKRYFQLNVTNDYISFKNKRATSEDLRNHIEVALEHLPTEQTQEILRLFDNIDLPLKTRTYWRLEAVTSEADYDGEKNFLFYYPQLINDKEKILAYHEPGLPLSKEQKEKAWANEETKEKATNKLKSMIANFEQANNRLPNKSELSRFAKISRPTLDKLIDESDNNIVVVDGMIQENPAY</sequence>
<dbReference type="OrthoDB" id="2207336at2"/>
<keyword evidence="1" id="KW-0347">Helicase</keyword>
<dbReference type="SUPFAM" id="SSF52540">
    <property type="entry name" value="P-loop containing nucleoside triphosphate hydrolases"/>
    <property type="match status" value="1"/>
</dbReference>
<dbReference type="Proteomes" id="UP000070353">
    <property type="component" value="Unassembled WGS sequence"/>
</dbReference>
<gene>
    <name evidence="1" type="ORF">SORDD24_00951</name>
</gene>
<dbReference type="PATRIC" id="fig|1303.84.peg.1031"/>
<evidence type="ECO:0000313" key="2">
    <source>
        <dbReference type="Proteomes" id="UP000070353"/>
    </source>
</evidence>
<dbReference type="EMBL" id="LQZB01000091">
    <property type="protein sequence ID" value="KXU05024.1"/>
    <property type="molecule type" value="Genomic_DNA"/>
</dbReference>
<proteinExistence type="predicted"/>
<dbReference type="GO" id="GO:0004386">
    <property type="term" value="F:helicase activity"/>
    <property type="evidence" value="ECO:0007669"/>
    <property type="project" value="UniProtKB-KW"/>
</dbReference>
<dbReference type="Pfam" id="PF13481">
    <property type="entry name" value="AAA_25"/>
    <property type="match status" value="1"/>
</dbReference>
<keyword evidence="1" id="KW-0547">Nucleotide-binding</keyword>
<keyword evidence="1" id="KW-0378">Hydrolase</keyword>
<dbReference type="RefSeq" id="WP_061408167.1">
    <property type="nucleotide sequence ID" value="NZ_KQ970760.1"/>
</dbReference>